<feature type="compositionally biased region" description="Pro residues" evidence="10">
    <location>
        <begin position="379"/>
        <end position="394"/>
    </location>
</feature>
<dbReference type="GO" id="GO:0030527">
    <property type="term" value="F:structural constituent of chromatin"/>
    <property type="evidence" value="ECO:0007669"/>
    <property type="project" value="InterPro"/>
</dbReference>
<comment type="subcellular location">
    <subcellularLocation>
        <location evidence="2">Chromosome</location>
    </subcellularLocation>
    <subcellularLocation>
        <location evidence="1 8">Nucleus</location>
    </subcellularLocation>
</comment>
<keyword evidence="7 8" id="KW-0544">Nucleosome core</keyword>
<dbReference type="PANTHER" id="PTHR23428">
    <property type="entry name" value="HISTONE H2B"/>
    <property type="match status" value="1"/>
</dbReference>
<dbReference type="GO" id="GO:0000786">
    <property type="term" value="C:nucleosome"/>
    <property type="evidence" value="ECO:0007669"/>
    <property type="project" value="UniProtKB-KW"/>
</dbReference>
<evidence type="ECO:0000256" key="9">
    <source>
        <dbReference type="SAM" id="Coils"/>
    </source>
</evidence>
<dbReference type="GO" id="GO:0003677">
    <property type="term" value="F:DNA binding"/>
    <property type="evidence" value="ECO:0007669"/>
    <property type="project" value="UniProtKB-KW"/>
</dbReference>
<dbReference type="InterPro" id="IPR000558">
    <property type="entry name" value="Histone_H2B"/>
</dbReference>
<evidence type="ECO:0000259" key="11">
    <source>
        <dbReference type="Pfam" id="PF00125"/>
    </source>
</evidence>
<feature type="domain" description="Core Histone H2A/H2B/H3" evidence="11">
    <location>
        <begin position="36"/>
        <end position="116"/>
    </location>
</feature>
<dbReference type="SUPFAM" id="SSF47113">
    <property type="entry name" value="Histone-fold"/>
    <property type="match status" value="1"/>
</dbReference>
<feature type="compositionally biased region" description="Low complexity" evidence="10">
    <location>
        <begin position="395"/>
        <end position="414"/>
    </location>
</feature>
<evidence type="ECO:0000313" key="12">
    <source>
        <dbReference type="EMBL" id="KAF4693037.1"/>
    </source>
</evidence>
<dbReference type="SMART" id="SM00427">
    <property type="entry name" value="H2B"/>
    <property type="match status" value="1"/>
</dbReference>
<sequence length="445" mass="49544">MAPKKKPAAMPAAAPPTPPPAAAPMSETQGSGSPKKKGRKPGEKRRRRHAETYNTYIFRVLKQVHPNTGISKKSMMIMNSFVNDTFERIVSEAAKLCKYSTKGTLSSREIQTAIRLVLPGELAKHAVSEGTKMIRSEQLKLVEKQAAFEAWLGQERKKLDEERQARTTTAIRRQPVALSRRWKLERSRIGAADGRDVASSKGPLGEVTAEDRERIEALRARIGEKTRELEDVKESIVHLRNALEEEERAREEVEQAVHETMESCSSFRKKRLARKAAVVSTAEEKTPKAARDPERPTQRQKQQLSDNTGGKAVTEAGCQTVSRRPGRKHDRRRRVESSESDTDGSSYSHHRRSRGRSSRQPPQPAVGYPPMVPFMIPYGVPPYPQWPYPPPPAPSDGTGPAAEPQTKASEPAEAPVEEPRVAPTAELQPEYMEPAQDNRPLGADE</sequence>
<evidence type="ECO:0000256" key="4">
    <source>
        <dbReference type="ARBA" id="ARBA00022454"/>
    </source>
</evidence>
<dbReference type="Pfam" id="PF00125">
    <property type="entry name" value="Histone"/>
    <property type="match status" value="1"/>
</dbReference>
<evidence type="ECO:0000256" key="10">
    <source>
        <dbReference type="SAM" id="MobiDB-lite"/>
    </source>
</evidence>
<feature type="compositionally biased region" description="Pro residues" evidence="10">
    <location>
        <begin position="13"/>
        <end position="22"/>
    </location>
</feature>
<comment type="similarity">
    <text evidence="3 8">Belongs to the histone H2B family.</text>
</comment>
<feature type="compositionally biased region" description="Basic and acidic residues" evidence="10">
    <location>
        <begin position="282"/>
        <end position="297"/>
    </location>
</feature>
<dbReference type="InterPro" id="IPR055333">
    <property type="entry name" value="HISTONE_H2B_site"/>
</dbReference>
<keyword evidence="5 8" id="KW-0238">DNA-binding</keyword>
<evidence type="ECO:0000256" key="1">
    <source>
        <dbReference type="ARBA" id="ARBA00004123"/>
    </source>
</evidence>
<feature type="compositionally biased region" description="Basic residues" evidence="10">
    <location>
        <begin position="34"/>
        <end position="49"/>
    </location>
</feature>
<dbReference type="GO" id="GO:0005634">
    <property type="term" value="C:nucleus"/>
    <property type="evidence" value="ECO:0007669"/>
    <property type="project" value="UniProtKB-SubCell"/>
</dbReference>
<evidence type="ECO:0000256" key="8">
    <source>
        <dbReference type="RuleBase" id="RU000451"/>
    </source>
</evidence>
<feature type="region of interest" description="Disordered" evidence="10">
    <location>
        <begin position="277"/>
        <end position="445"/>
    </location>
</feature>
<dbReference type="OrthoDB" id="1166527at2759"/>
<evidence type="ECO:0000256" key="5">
    <source>
        <dbReference type="ARBA" id="ARBA00023125"/>
    </source>
</evidence>
<feature type="compositionally biased region" description="Polar residues" evidence="10">
    <location>
        <begin position="299"/>
        <end position="308"/>
    </location>
</feature>
<dbReference type="GO" id="GO:0046982">
    <property type="term" value="F:protein heterodimerization activity"/>
    <property type="evidence" value="ECO:0007669"/>
    <property type="project" value="InterPro"/>
</dbReference>
<feature type="region of interest" description="Disordered" evidence="10">
    <location>
        <begin position="1"/>
        <end position="49"/>
    </location>
</feature>
<evidence type="ECO:0000313" key="13">
    <source>
        <dbReference type="Proteomes" id="UP000541610"/>
    </source>
</evidence>
<comment type="subunit">
    <text evidence="8">The nucleosome is a histone octamer containing two molecules each of H2A, H2B, H3 and H4 assembled in one H3-H4 heterotetramer and two H2A-H2B heterodimers. The octamer wraps approximately 147 bp of DNA.</text>
</comment>
<proteinExistence type="inferred from homology"/>
<evidence type="ECO:0000256" key="7">
    <source>
        <dbReference type="ARBA" id="ARBA00023269"/>
    </source>
</evidence>
<feature type="compositionally biased region" description="Basic residues" evidence="10">
    <location>
        <begin position="324"/>
        <end position="334"/>
    </location>
</feature>
<accession>A0A7J6PAY5</accession>
<protein>
    <recommendedName>
        <fullName evidence="8">Histone H2B</fullName>
    </recommendedName>
</protein>
<feature type="coiled-coil region" evidence="9">
    <location>
        <begin position="215"/>
        <end position="263"/>
    </location>
</feature>
<dbReference type="PROSITE" id="PS00357">
    <property type="entry name" value="HISTONE_H2B"/>
    <property type="match status" value="1"/>
</dbReference>
<reference evidence="12 13" key="1">
    <citation type="submission" date="2020-04" db="EMBL/GenBank/DDBJ databases">
        <title>Perkinsus olseni comparative genomics.</title>
        <authorList>
            <person name="Bogema D.R."/>
        </authorList>
    </citation>
    <scope>NUCLEOTIDE SEQUENCE [LARGE SCALE GENOMIC DNA]</scope>
    <source>
        <strain evidence="12">00978-12</strain>
    </source>
</reference>
<dbReference type="InterPro" id="IPR007125">
    <property type="entry name" value="H2A/H2B/H3"/>
</dbReference>
<evidence type="ECO:0000256" key="2">
    <source>
        <dbReference type="ARBA" id="ARBA00004286"/>
    </source>
</evidence>
<gene>
    <name evidence="12" type="ORF">FOZ60_012028</name>
</gene>
<keyword evidence="6 8" id="KW-0539">Nucleus</keyword>
<keyword evidence="9" id="KW-0175">Coiled coil</keyword>
<dbReference type="InterPro" id="IPR009072">
    <property type="entry name" value="Histone-fold"/>
</dbReference>
<organism evidence="12 13">
    <name type="scientific">Perkinsus olseni</name>
    <name type="common">Perkinsus atlanticus</name>
    <dbReference type="NCBI Taxonomy" id="32597"/>
    <lineage>
        <taxon>Eukaryota</taxon>
        <taxon>Sar</taxon>
        <taxon>Alveolata</taxon>
        <taxon>Perkinsozoa</taxon>
        <taxon>Perkinsea</taxon>
        <taxon>Perkinsida</taxon>
        <taxon>Perkinsidae</taxon>
        <taxon>Perkinsus</taxon>
    </lineage>
</organism>
<evidence type="ECO:0000256" key="6">
    <source>
        <dbReference type="ARBA" id="ARBA00023242"/>
    </source>
</evidence>
<evidence type="ECO:0000256" key="3">
    <source>
        <dbReference type="ARBA" id="ARBA00006846"/>
    </source>
</evidence>
<dbReference type="Proteomes" id="UP000541610">
    <property type="component" value="Unassembled WGS sequence"/>
</dbReference>
<dbReference type="PRINTS" id="PR00621">
    <property type="entry name" value="HISTONEH2B"/>
</dbReference>
<dbReference type="Gene3D" id="1.10.20.10">
    <property type="entry name" value="Histone, subunit A"/>
    <property type="match status" value="1"/>
</dbReference>
<name>A0A7J6PAY5_PEROL</name>
<dbReference type="AlphaFoldDB" id="A0A7J6PAY5"/>
<dbReference type="CDD" id="cd22910">
    <property type="entry name" value="HFD_H2B"/>
    <property type="match status" value="1"/>
</dbReference>
<dbReference type="FunFam" id="1.10.20.10:FF:000043">
    <property type="entry name" value="Histone H2B"/>
    <property type="match status" value="1"/>
</dbReference>
<dbReference type="EMBL" id="JABANP010000051">
    <property type="protein sequence ID" value="KAF4693037.1"/>
    <property type="molecule type" value="Genomic_DNA"/>
</dbReference>
<comment type="caution">
    <text evidence="12">The sequence shown here is derived from an EMBL/GenBank/DDBJ whole genome shotgun (WGS) entry which is preliminary data.</text>
</comment>
<feature type="compositionally biased region" description="Basic residues" evidence="10">
    <location>
        <begin position="348"/>
        <end position="357"/>
    </location>
</feature>
<keyword evidence="4 8" id="KW-0158">Chromosome</keyword>